<dbReference type="PANTHER" id="PTHR43711">
    <property type="entry name" value="TWO-COMPONENT HISTIDINE KINASE"/>
    <property type="match status" value="1"/>
</dbReference>
<dbReference type="EC" id="2.7.13.3" evidence="2"/>
<dbReference type="Gene3D" id="1.10.287.130">
    <property type="match status" value="1"/>
</dbReference>
<evidence type="ECO:0000256" key="3">
    <source>
        <dbReference type="ARBA" id="ARBA00022553"/>
    </source>
</evidence>
<evidence type="ECO:0000313" key="9">
    <source>
        <dbReference type="EMBL" id="QIP16954.1"/>
    </source>
</evidence>
<dbReference type="SMART" id="SM00388">
    <property type="entry name" value="HisKA"/>
    <property type="match status" value="1"/>
</dbReference>
<dbReference type="InterPro" id="IPR036890">
    <property type="entry name" value="HATPase_C_sf"/>
</dbReference>
<dbReference type="Pfam" id="PF02518">
    <property type="entry name" value="HATPase_c"/>
    <property type="match status" value="1"/>
</dbReference>
<keyword evidence="6" id="KW-0902">Two-component regulatory system</keyword>
<dbReference type="SMART" id="SM00387">
    <property type="entry name" value="HATPase_c"/>
    <property type="match status" value="1"/>
</dbReference>
<dbReference type="InterPro" id="IPR004358">
    <property type="entry name" value="Sig_transdc_His_kin-like_C"/>
</dbReference>
<protein>
    <recommendedName>
        <fullName evidence="2">histidine kinase</fullName>
        <ecNumber evidence="2">2.7.13.3</ecNumber>
    </recommendedName>
</protein>
<dbReference type="InterPro" id="IPR050736">
    <property type="entry name" value="Sensor_HK_Regulatory"/>
</dbReference>
<name>A0A6G9AX53_9BACT</name>
<dbReference type="SUPFAM" id="SSF55874">
    <property type="entry name" value="ATPase domain of HSP90 chaperone/DNA topoisomerase II/histidine kinase"/>
    <property type="match status" value="1"/>
</dbReference>
<dbReference type="InterPro" id="IPR005467">
    <property type="entry name" value="His_kinase_dom"/>
</dbReference>
<dbReference type="InterPro" id="IPR003594">
    <property type="entry name" value="HATPase_dom"/>
</dbReference>
<gene>
    <name evidence="9" type="ORF">G8759_32115</name>
</gene>
<dbReference type="PROSITE" id="PS50109">
    <property type="entry name" value="HIS_KIN"/>
    <property type="match status" value="1"/>
</dbReference>
<dbReference type="InterPro" id="IPR003661">
    <property type="entry name" value="HisK_dim/P_dom"/>
</dbReference>
<sequence>MTNEPLSAASLQPDLATYLFARREAILNGWRTRCEQDTTILATSGLSREEFNDMVPTMLNILGQRLVGQPAELDPMQVANEHGLHRWHKGYTLRELLKEIGHLFRIVSDELKTYAELYPATNVNVLTRAYGEIIGINEETLEGSAARYDDLERTAAASRADALQGALNQLNELARQRSDLLRTSSHDLRSSVGIAQGAVFMLDLDNQSPEERNQLMAMLNRNLTNLETMLQSLMSLARLEAGQETPEISEFDVAALLHELVQGAQPLAIQQGLPLLADGPEQLVVKSDPGKVRRIVQNLLLNALMYTEKGVVSISWVEENDHQWTVGIQDTGPGLPDSSLSSIVGTLKPTQDSASVFDSRVKPELPVSESPGPPRQPNAIKSKGEGVGLHIVKRLCELLEANLDIETSSDKGTLVRVRFPRRFKSE</sequence>
<evidence type="ECO:0000313" key="10">
    <source>
        <dbReference type="Proteomes" id="UP000501802"/>
    </source>
</evidence>
<accession>A0A6G9AX53</accession>
<dbReference type="KEGG" id="spib:G8759_32115"/>
<keyword evidence="3" id="KW-0597">Phosphoprotein</keyword>
<feature type="region of interest" description="Disordered" evidence="7">
    <location>
        <begin position="363"/>
        <end position="383"/>
    </location>
</feature>
<dbReference type="AlphaFoldDB" id="A0A6G9AX53"/>
<dbReference type="PRINTS" id="PR00344">
    <property type="entry name" value="BCTRLSENSOR"/>
</dbReference>
<dbReference type="SUPFAM" id="SSF47384">
    <property type="entry name" value="Homodimeric domain of signal transducing histidine kinase"/>
    <property type="match status" value="1"/>
</dbReference>
<dbReference type="EMBL" id="CP050063">
    <property type="protein sequence ID" value="QIP16954.1"/>
    <property type="molecule type" value="Genomic_DNA"/>
</dbReference>
<evidence type="ECO:0000259" key="8">
    <source>
        <dbReference type="PROSITE" id="PS50109"/>
    </source>
</evidence>
<dbReference type="PANTHER" id="PTHR43711:SF1">
    <property type="entry name" value="HISTIDINE KINASE 1"/>
    <property type="match status" value="1"/>
</dbReference>
<evidence type="ECO:0000256" key="4">
    <source>
        <dbReference type="ARBA" id="ARBA00022679"/>
    </source>
</evidence>
<evidence type="ECO:0000256" key="2">
    <source>
        <dbReference type="ARBA" id="ARBA00012438"/>
    </source>
</evidence>
<evidence type="ECO:0000256" key="7">
    <source>
        <dbReference type="SAM" id="MobiDB-lite"/>
    </source>
</evidence>
<dbReference type="CDD" id="cd00075">
    <property type="entry name" value="HATPase"/>
    <property type="match status" value="1"/>
</dbReference>
<comment type="catalytic activity">
    <reaction evidence="1">
        <text>ATP + protein L-histidine = ADP + protein N-phospho-L-histidine.</text>
        <dbReference type="EC" id="2.7.13.3"/>
    </reaction>
</comment>
<dbReference type="Proteomes" id="UP000501802">
    <property type="component" value="Chromosome"/>
</dbReference>
<dbReference type="Gene3D" id="3.30.565.10">
    <property type="entry name" value="Histidine kinase-like ATPase, C-terminal domain"/>
    <property type="match status" value="1"/>
</dbReference>
<organism evidence="9 10">
    <name type="scientific">Spirosoma aureum</name>
    <dbReference type="NCBI Taxonomy" id="2692134"/>
    <lineage>
        <taxon>Bacteria</taxon>
        <taxon>Pseudomonadati</taxon>
        <taxon>Bacteroidota</taxon>
        <taxon>Cytophagia</taxon>
        <taxon>Cytophagales</taxon>
        <taxon>Cytophagaceae</taxon>
        <taxon>Spirosoma</taxon>
    </lineage>
</organism>
<dbReference type="InterPro" id="IPR036097">
    <property type="entry name" value="HisK_dim/P_sf"/>
</dbReference>
<dbReference type="RefSeq" id="WP_167217335.1">
    <property type="nucleotide sequence ID" value="NZ_CP050063.1"/>
</dbReference>
<proteinExistence type="predicted"/>
<dbReference type="CDD" id="cd00082">
    <property type="entry name" value="HisKA"/>
    <property type="match status" value="1"/>
</dbReference>
<keyword evidence="5 9" id="KW-0418">Kinase</keyword>
<reference evidence="9 10" key="1">
    <citation type="submission" date="2020-03" db="EMBL/GenBank/DDBJ databases">
        <authorList>
            <person name="Kim M.K."/>
        </authorList>
    </citation>
    <scope>NUCLEOTIDE SEQUENCE [LARGE SCALE GENOMIC DNA]</scope>
    <source>
        <strain evidence="9 10">BT328</strain>
    </source>
</reference>
<keyword evidence="10" id="KW-1185">Reference proteome</keyword>
<evidence type="ECO:0000256" key="1">
    <source>
        <dbReference type="ARBA" id="ARBA00000085"/>
    </source>
</evidence>
<evidence type="ECO:0000256" key="5">
    <source>
        <dbReference type="ARBA" id="ARBA00022777"/>
    </source>
</evidence>
<dbReference type="GO" id="GO:0000155">
    <property type="term" value="F:phosphorelay sensor kinase activity"/>
    <property type="evidence" value="ECO:0007669"/>
    <property type="project" value="InterPro"/>
</dbReference>
<evidence type="ECO:0000256" key="6">
    <source>
        <dbReference type="ARBA" id="ARBA00023012"/>
    </source>
</evidence>
<keyword evidence="4" id="KW-0808">Transferase</keyword>
<feature type="domain" description="Histidine kinase" evidence="8">
    <location>
        <begin position="183"/>
        <end position="423"/>
    </location>
</feature>